<name>A0ABY6RAL7_9ACTN</name>
<evidence type="ECO:0000259" key="3">
    <source>
        <dbReference type="Pfam" id="PF05532"/>
    </source>
</evidence>
<gene>
    <name evidence="4" type="ORF">LDH80_36900</name>
</gene>
<dbReference type="InterPro" id="IPR008462">
    <property type="entry name" value="CsbD"/>
</dbReference>
<protein>
    <submittedName>
        <fullName evidence="4">CsbD family protein</fullName>
    </submittedName>
</protein>
<feature type="domain" description="CsbD-like" evidence="3">
    <location>
        <begin position="3"/>
        <end position="50"/>
    </location>
</feature>
<dbReference type="Gene3D" id="1.10.1470.10">
    <property type="entry name" value="YjbJ"/>
    <property type="match status" value="1"/>
</dbReference>
<dbReference type="EMBL" id="CP084204">
    <property type="protein sequence ID" value="UZX25934.1"/>
    <property type="molecule type" value="Genomic_DNA"/>
</dbReference>
<organism evidence="4 5">
    <name type="scientific">Streptomyces tanashiensis</name>
    <dbReference type="NCBI Taxonomy" id="67367"/>
    <lineage>
        <taxon>Bacteria</taxon>
        <taxon>Bacillati</taxon>
        <taxon>Actinomycetota</taxon>
        <taxon>Actinomycetes</taxon>
        <taxon>Kitasatosporales</taxon>
        <taxon>Streptomycetaceae</taxon>
        <taxon>Streptomyces</taxon>
    </lineage>
</organism>
<dbReference type="SUPFAM" id="SSF69047">
    <property type="entry name" value="Hypothetical protein YjbJ"/>
    <property type="match status" value="1"/>
</dbReference>
<dbReference type="Proteomes" id="UP001164506">
    <property type="component" value="Chromosome"/>
</dbReference>
<dbReference type="GeneID" id="95605137"/>
<dbReference type="InterPro" id="IPR036629">
    <property type="entry name" value="YjbJ_sf"/>
</dbReference>
<feature type="compositionally biased region" description="Basic and acidic residues" evidence="2">
    <location>
        <begin position="26"/>
        <end position="35"/>
    </location>
</feature>
<feature type="compositionally biased region" description="Basic and acidic residues" evidence="2">
    <location>
        <begin position="47"/>
        <end position="62"/>
    </location>
</feature>
<reference evidence="4" key="1">
    <citation type="submission" date="2021-09" db="EMBL/GenBank/DDBJ databases">
        <title>Complete genome sequence and metabolic characterization of Streptomyces tanashiensis DSM 731 the producer of antibacterial Kalafungin and diverse secondary metabolites.</title>
        <authorList>
            <person name="Abbasi M.N."/>
            <person name="Anwar M.N."/>
            <person name="Alam K."/>
            <person name="Shoaib M."/>
            <person name="Lin Z."/>
            <person name="Hayat M."/>
            <person name="Ali M.I."/>
            <person name="Malik H.M.T."/>
            <person name="Ahmed I."/>
            <person name="Li A."/>
            <person name="Hailong Wang H."/>
            <person name="Zhang Y."/>
        </authorList>
    </citation>
    <scope>NUCLEOTIDE SEQUENCE</scope>
    <source>
        <strain evidence="4">Kala</strain>
    </source>
</reference>
<evidence type="ECO:0000313" key="5">
    <source>
        <dbReference type="Proteomes" id="UP001164506"/>
    </source>
</evidence>
<evidence type="ECO:0000256" key="2">
    <source>
        <dbReference type="SAM" id="MobiDB-lite"/>
    </source>
</evidence>
<sequence>MSDAMDKAKGRLKEIAGKITGHERLEAEGKTDQTKAKLRQKATSMRHRAEGIVDSLKRDHRS</sequence>
<keyword evidence="5" id="KW-1185">Reference proteome</keyword>
<proteinExistence type="inferred from homology"/>
<evidence type="ECO:0000313" key="4">
    <source>
        <dbReference type="EMBL" id="UZX25934.1"/>
    </source>
</evidence>
<dbReference type="Pfam" id="PF05532">
    <property type="entry name" value="CsbD"/>
    <property type="match status" value="1"/>
</dbReference>
<feature type="compositionally biased region" description="Basic residues" evidence="2">
    <location>
        <begin position="36"/>
        <end position="46"/>
    </location>
</feature>
<feature type="region of interest" description="Disordered" evidence="2">
    <location>
        <begin position="26"/>
        <end position="62"/>
    </location>
</feature>
<comment type="similarity">
    <text evidence="1">Belongs to the UPF0337 (CsbD) family.</text>
</comment>
<accession>A0ABY6RAL7</accession>
<evidence type="ECO:0000256" key="1">
    <source>
        <dbReference type="ARBA" id="ARBA00009129"/>
    </source>
</evidence>
<dbReference type="RefSeq" id="WP_189805092.1">
    <property type="nucleotide sequence ID" value="NZ_BMRZ01000012.1"/>
</dbReference>